<evidence type="ECO:0000256" key="4">
    <source>
        <dbReference type="ARBA" id="ARBA00022771"/>
    </source>
</evidence>
<dbReference type="InterPro" id="IPR006612">
    <property type="entry name" value="THAP_Znf"/>
</dbReference>
<name>A0A9D4PS21_RHISA</name>
<dbReference type="GO" id="GO:0005654">
    <property type="term" value="C:nucleoplasm"/>
    <property type="evidence" value="ECO:0007669"/>
    <property type="project" value="UniProtKB-SubCell"/>
</dbReference>
<keyword evidence="6" id="KW-0805">Transcription regulation</keyword>
<evidence type="ECO:0000259" key="13">
    <source>
        <dbReference type="PROSITE" id="PS50950"/>
    </source>
</evidence>
<evidence type="ECO:0000256" key="7">
    <source>
        <dbReference type="ARBA" id="ARBA00023054"/>
    </source>
</evidence>
<feature type="domain" description="THAP-type" evidence="13">
    <location>
        <begin position="1"/>
        <end position="83"/>
    </location>
</feature>
<keyword evidence="8 12" id="KW-0238">DNA-binding</keyword>
<dbReference type="InterPro" id="IPR038441">
    <property type="entry name" value="THAP_Znf_sf"/>
</dbReference>
<evidence type="ECO:0000256" key="9">
    <source>
        <dbReference type="ARBA" id="ARBA00023163"/>
    </source>
</evidence>
<dbReference type="EMBL" id="JABSTV010001251">
    <property type="protein sequence ID" value="KAH7952020.1"/>
    <property type="molecule type" value="Genomic_DNA"/>
</dbReference>
<organism evidence="14 15">
    <name type="scientific">Rhipicephalus sanguineus</name>
    <name type="common">Brown dog tick</name>
    <name type="synonym">Ixodes sanguineus</name>
    <dbReference type="NCBI Taxonomy" id="34632"/>
    <lineage>
        <taxon>Eukaryota</taxon>
        <taxon>Metazoa</taxon>
        <taxon>Ecdysozoa</taxon>
        <taxon>Arthropoda</taxon>
        <taxon>Chelicerata</taxon>
        <taxon>Arachnida</taxon>
        <taxon>Acari</taxon>
        <taxon>Parasitiformes</taxon>
        <taxon>Ixodida</taxon>
        <taxon>Ixodoidea</taxon>
        <taxon>Ixodidae</taxon>
        <taxon>Rhipicephalinae</taxon>
        <taxon>Rhipicephalus</taxon>
        <taxon>Rhipicephalus</taxon>
    </lineage>
</organism>
<comment type="subcellular location">
    <subcellularLocation>
        <location evidence="1">Nucleus</location>
        <location evidence="1">Nucleoplasm</location>
    </subcellularLocation>
</comment>
<evidence type="ECO:0000256" key="11">
    <source>
        <dbReference type="ARBA" id="ARBA00023306"/>
    </source>
</evidence>
<dbReference type="InterPro" id="IPR026516">
    <property type="entry name" value="THAP1/10"/>
</dbReference>
<evidence type="ECO:0000256" key="2">
    <source>
        <dbReference type="ARBA" id="ARBA00006177"/>
    </source>
</evidence>
<evidence type="ECO:0000256" key="8">
    <source>
        <dbReference type="ARBA" id="ARBA00023125"/>
    </source>
</evidence>
<dbReference type="PANTHER" id="PTHR46600">
    <property type="entry name" value="THAP DOMAIN-CONTAINING"/>
    <property type="match status" value="1"/>
</dbReference>
<dbReference type="PANTHER" id="PTHR46600:SF1">
    <property type="entry name" value="THAP DOMAIN-CONTAINING PROTEIN 1"/>
    <property type="match status" value="1"/>
</dbReference>
<keyword evidence="3" id="KW-0479">Metal-binding</keyword>
<keyword evidence="11" id="KW-0131">Cell cycle</keyword>
<accession>A0A9D4PS21</accession>
<keyword evidence="4 12" id="KW-0863">Zinc-finger</keyword>
<comment type="caution">
    <text evidence="14">The sequence shown here is derived from an EMBL/GenBank/DDBJ whole genome shotgun (WGS) entry which is preliminary data.</text>
</comment>
<evidence type="ECO:0000313" key="14">
    <source>
        <dbReference type="EMBL" id="KAH7952020.1"/>
    </source>
</evidence>
<keyword evidence="15" id="KW-1185">Reference proteome</keyword>
<dbReference type="GO" id="GO:0008270">
    <property type="term" value="F:zinc ion binding"/>
    <property type="evidence" value="ECO:0007669"/>
    <property type="project" value="UniProtKB-KW"/>
</dbReference>
<evidence type="ECO:0000256" key="10">
    <source>
        <dbReference type="ARBA" id="ARBA00023242"/>
    </source>
</evidence>
<dbReference type="Proteomes" id="UP000821837">
    <property type="component" value="Chromosome 5"/>
</dbReference>
<dbReference type="GO" id="GO:0043565">
    <property type="term" value="F:sequence-specific DNA binding"/>
    <property type="evidence" value="ECO:0007669"/>
    <property type="project" value="InterPro"/>
</dbReference>
<evidence type="ECO:0000256" key="6">
    <source>
        <dbReference type="ARBA" id="ARBA00023015"/>
    </source>
</evidence>
<dbReference type="PROSITE" id="PS50950">
    <property type="entry name" value="ZF_THAP"/>
    <property type="match status" value="1"/>
</dbReference>
<dbReference type="Pfam" id="PF05485">
    <property type="entry name" value="THAP"/>
    <property type="match status" value="1"/>
</dbReference>
<evidence type="ECO:0000256" key="12">
    <source>
        <dbReference type="PROSITE-ProRule" id="PRU00309"/>
    </source>
</evidence>
<dbReference type="Gene3D" id="6.20.210.20">
    <property type="entry name" value="THAP domain"/>
    <property type="match status" value="1"/>
</dbReference>
<gene>
    <name evidence="14" type="ORF">HPB52_016886</name>
</gene>
<evidence type="ECO:0000256" key="3">
    <source>
        <dbReference type="ARBA" id="ARBA00022723"/>
    </source>
</evidence>
<proteinExistence type="inferred from homology"/>
<keyword evidence="9" id="KW-0804">Transcription</keyword>
<keyword evidence="10" id="KW-0539">Nucleus</keyword>
<reference evidence="14" key="2">
    <citation type="submission" date="2021-09" db="EMBL/GenBank/DDBJ databases">
        <authorList>
            <person name="Jia N."/>
            <person name="Wang J."/>
            <person name="Shi W."/>
            <person name="Du L."/>
            <person name="Sun Y."/>
            <person name="Zhan W."/>
            <person name="Jiang J."/>
            <person name="Wang Q."/>
            <person name="Zhang B."/>
            <person name="Ji P."/>
            <person name="Sakyi L.B."/>
            <person name="Cui X."/>
            <person name="Yuan T."/>
            <person name="Jiang B."/>
            <person name="Yang W."/>
            <person name="Lam T.T.-Y."/>
            <person name="Chang Q."/>
            <person name="Ding S."/>
            <person name="Wang X."/>
            <person name="Zhu J."/>
            <person name="Ruan X."/>
            <person name="Zhao L."/>
            <person name="Wei J."/>
            <person name="Que T."/>
            <person name="Du C."/>
            <person name="Cheng J."/>
            <person name="Dai P."/>
            <person name="Han X."/>
            <person name="Huang E."/>
            <person name="Gao Y."/>
            <person name="Liu J."/>
            <person name="Shao H."/>
            <person name="Ye R."/>
            <person name="Li L."/>
            <person name="Wei W."/>
            <person name="Wang X."/>
            <person name="Wang C."/>
            <person name="Huo Q."/>
            <person name="Li W."/>
            <person name="Guo W."/>
            <person name="Chen H."/>
            <person name="Chen S."/>
            <person name="Zhou L."/>
            <person name="Zhou L."/>
            <person name="Ni X."/>
            <person name="Tian J."/>
            <person name="Zhou Y."/>
            <person name="Sheng Y."/>
            <person name="Liu T."/>
            <person name="Pan Y."/>
            <person name="Xia L."/>
            <person name="Li J."/>
            <person name="Zhao F."/>
            <person name="Cao W."/>
        </authorList>
    </citation>
    <scope>NUCLEOTIDE SEQUENCE</scope>
    <source>
        <strain evidence="14">Rsan-2018</strain>
        <tissue evidence="14">Larvae</tissue>
    </source>
</reference>
<dbReference type="AlphaFoldDB" id="A0A9D4PS21"/>
<evidence type="ECO:0000256" key="1">
    <source>
        <dbReference type="ARBA" id="ARBA00004642"/>
    </source>
</evidence>
<comment type="similarity">
    <text evidence="2">Belongs to the THAP1 family.</text>
</comment>
<protein>
    <recommendedName>
        <fullName evidence="13">THAP-type domain-containing protein</fullName>
    </recommendedName>
</protein>
<keyword evidence="7" id="KW-0175">Coiled coil</keyword>
<keyword evidence="5" id="KW-0862">Zinc</keyword>
<reference evidence="14" key="1">
    <citation type="journal article" date="2020" name="Cell">
        <title>Large-Scale Comparative Analyses of Tick Genomes Elucidate Their Genetic Diversity and Vector Capacities.</title>
        <authorList>
            <consortium name="Tick Genome and Microbiome Consortium (TIGMIC)"/>
            <person name="Jia N."/>
            <person name="Wang J."/>
            <person name="Shi W."/>
            <person name="Du L."/>
            <person name="Sun Y."/>
            <person name="Zhan W."/>
            <person name="Jiang J.F."/>
            <person name="Wang Q."/>
            <person name="Zhang B."/>
            <person name="Ji P."/>
            <person name="Bell-Sakyi L."/>
            <person name="Cui X.M."/>
            <person name="Yuan T.T."/>
            <person name="Jiang B.G."/>
            <person name="Yang W.F."/>
            <person name="Lam T.T."/>
            <person name="Chang Q.C."/>
            <person name="Ding S.J."/>
            <person name="Wang X.J."/>
            <person name="Zhu J.G."/>
            <person name="Ruan X.D."/>
            <person name="Zhao L."/>
            <person name="Wei J.T."/>
            <person name="Ye R.Z."/>
            <person name="Que T.C."/>
            <person name="Du C.H."/>
            <person name="Zhou Y.H."/>
            <person name="Cheng J.X."/>
            <person name="Dai P.F."/>
            <person name="Guo W.B."/>
            <person name="Han X.H."/>
            <person name="Huang E.J."/>
            <person name="Li L.F."/>
            <person name="Wei W."/>
            <person name="Gao Y.C."/>
            <person name="Liu J.Z."/>
            <person name="Shao H.Z."/>
            <person name="Wang X."/>
            <person name="Wang C.C."/>
            <person name="Yang T.C."/>
            <person name="Huo Q.B."/>
            <person name="Li W."/>
            <person name="Chen H.Y."/>
            <person name="Chen S.E."/>
            <person name="Zhou L.G."/>
            <person name="Ni X.B."/>
            <person name="Tian J.H."/>
            <person name="Sheng Y."/>
            <person name="Liu T."/>
            <person name="Pan Y.S."/>
            <person name="Xia L.Y."/>
            <person name="Li J."/>
            <person name="Zhao F."/>
            <person name="Cao W.C."/>
        </authorList>
    </citation>
    <scope>NUCLEOTIDE SEQUENCE</scope>
    <source>
        <strain evidence="14">Rsan-2018</strain>
    </source>
</reference>
<evidence type="ECO:0000313" key="15">
    <source>
        <dbReference type="Proteomes" id="UP000821837"/>
    </source>
</evidence>
<evidence type="ECO:0000256" key="5">
    <source>
        <dbReference type="ARBA" id="ARBA00022833"/>
    </source>
</evidence>
<dbReference type="SUPFAM" id="SSF57716">
    <property type="entry name" value="Glucocorticoid receptor-like (DNA-binding domain)"/>
    <property type="match status" value="1"/>
</dbReference>
<sequence length="89" mass="10348">MCCVPQCTNRAVKDEISLHSFPLDARLKKEWVVKLRIGKPVTPPMKVCSAHFISEDFFWSSIDPKVWTPNRRRTEEDCCTFTELAHKNP</sequence>
<dbReference type="VEuPathDB" id="VectorBase:RSAN_056155"/>